<evidence type="ECO:0000313" key="3">
    <source>
        <dbReference type="Proteomes" id="UP000037395"/>
    </source>
</evidence>
<dbReference type="KEGG" id="kau:B6264_09935"/>
<comment type="caution">
    <text evidence="2">The sequence shown here is derived from an EMBL/GenBank/DDBJ whole genome shotgun (WGS) entry which is preliminary data.</text>
</comment>
<dbReference type="Proteomes" id="UP000610124">
    <property type="component" value="Unassembled WGS sequence"/>
</dbReference>
<evidence type="ECO:0000313" key="1">
    <source>
        <dbReference type="EMBL" id="GGU81921.1"/>
    </source>
</evidence>
<proteinExistence type="predicted"/>
<protein>
    <submittedName>
        <fullName evidence="2">Uncharacterized protein</fullName>
    </submittedName>
</protein>
<keyword evidence="3" id="KW-1185">Reference proteome</keyword>
<reference evidence="1" key="5">
    <citation type="submission" date="2020-09" db="EMBL/GenBank/DDBJ databases">
        <authorList>
            <person name="Sun Q."/>
            <person name="Ohkuma M."/>
        </authorList>
    </citation>
    <scope>NUCLEOTIDE SEQUENCE</scope>
    <source>
        <strain evidence="1">JCM 4434</strain>
    </source>
</reference>
<reference evidence="1" key="1">
    <citation type="journal article" date="2014" name="Int. J. Syst. Evol. Microbiol.">
        <title>Complete genome sequence of Corynebacterium casei LMG S-19264T (=DSM 44701T), isolated from a smear-ripened cheese.</title>
        <authorList>
            <consortium name="US DOE Joint Genome Institute (JGI-PGF)"/>
            <person name="Walter F."/>
            <person name="Albersmeier A."/>
            <person name="Kalinowski J."/>
            <person name="Ruckert C."/>
        </authorList>
    </citation>
    <scope>NUCLEOTIDE SEQUENCE</scope>
    <source>
        <strain evidence="1">JCM 4434</strain>
    </source>
</reference>
<dbReference type="AlphaFoldDB" id="A0A1E7N727"/>
<accession>A0A8H9LPK4</accession>
<name>A0A1E7N727_KITAU</name>
<evidence type="ECO:0000313" key="2">
    <source>
        <dbReference type="EMBL" id="OEV36501.1"/>
    </source>
</evidence>
<reference evidence="3" key="4">
    <citation type="submission" date="2016-08" db="EMBL/GenBank/DDBJ databases">
        <title>Sequencing, assembly and comparative genomics of S. aureofaciens ATCC 10762.</title>
        <authorList>
            <person name="Gradnigo J.S."/>
            <person name="Johnson N."/>
            <person name="Somerville G.A."/>
        </authorList>
    </citation>
    <scope>NUCLEOTIDE SEQUENCE [LARGE SCALE GENOMIC DNA]</scope>
    <source>
        <strain evidence="3">ATCC 10762 / DSM 40127 / CCM 3239 / JCM 4008 / LMG 5968 / NBRC 12843 / NCIMB 8234 / A-377</strain>
    </source>
</reference>
<dbReference type="EMBL" id="BMUB01000008">
    <property type="protein sequence ID" value="GGU81921.1"/>
    <property type="molecule type" value="Genomic_DNA"/>
</dbReference>
<accession>A0A1E7N727</accession>
<reference evidence="2" key="3">
    <citation type="submission" date="2016-08" db="EMBL/GenBank/DDBJ databases">
        <title>Sequencing, Assembly and Comparative Genomics of S. aureofaciens ATCC 10762.</title>
        <authorList>
            <person name="Gradnigo J.S."/>
            <person name="Johnson N."/>
            <person name="Somerville G.A."/>
        </authorList>
    </citation>
    <scope>NUCLEOTIDE SEQUENCE [LARGE SCALE GENOMIC DNA]</scope>
    <source>
        <strain evidence="2">ATCC 10762</strain>
    </source>
</reference>
<reference evidence="2 3" key="2">
    <citation type="submission" date="2014-07" db="EMBL/GenBank/DDBJ databases">
        <authorList>
            <person name="Zhang J.E."/>
            <person name="Yang H."/>
            <person name="Guo J."/>
            <person name="Deng Z."/>
            <person name="Luo H."/>
            <person name="Luo M."/>
            <person name="Zhao B."/>
        </authorList>
    </citation>
    <scope>NUCLEOTIDE SEQUENCE [LARGE SCALE GENOMIC DNA]</scope>
    <source>
        <strain evidence="2">ATCC 10762</strain>
        <strain evidence="3">ATCC 10762 / DSM 40127 / CCM 3239 / JCM 4008 / LMG 5968 / NBRC 12843 / NCIMB 8234 / A-377</strain>
    </source>
</reference>
<dbReference type="EMBL" id="JPRF03000025">
    <property type="protein sequence ID" value="OEV36501.1"/>
    <property type="molecule type" value="Genomic_DNA"/>
</dbReference>
<dbReference type="Proteomes" id="UP000037395">
    <property type="component" value="Unassembled WGS sequence"/>
</dbReference>
<sequence>MNHVHSELPAVPGTTPMPEHRVAVSERGSFAFAACSCGWYSAARRSRDLARREAADHAAGYGSEPTD</sequence>
<organism evidence="2 3">
    <name type="scientific">Kitasatospora aureofaciens</name>
    <name type="common">Streptomyces aureofaciens</name>
    <dbReference type="NCBI Taxonomy" id="1894"/>
    <lineage>
        <taxon>Bacteria</taxon>
        <taxon>Bacillati</taxon>
        <taxon>Actinomycetota</taxon>
        <taxon>Actinomycetes</taxon>
        <taxon>Kitasatosporales</taxon>
        <taxon>Streptomycetaceae</taxon>
        <taxon>Kitasatospora</taxon>
    </lineage>
</organism>
<gene>
    <name evidence="1" type="ORF">GCM10010502_37290</name>
    <name evidence="2" type="ORF">HS99_0028645</name>
</gene>